<organism evidence="5 6">
    <name type="scientific">Panagrolaimus davidi</name>
    <dbReference type="NCBI Taxonomy" id="227884"/>
    <lineage>
        <taxon>Eukaryota</taxon>
        <taxon>Metazoa</taxon>
        <taxon>Ecdysozoa</taxon>
        <taxon>Nematoda</taxon>
        <taxon>Chromadorea</taxon>
        <taxon>Rhabditida</taxon>
        <taxon>Tylenchina</taxon>
        <taxon>Panagrolaimomorpha</taxon>
        <taxon>Panagrolaimoidea</taxon>
        <taxon>Panagrolaimidae</taxon>
        <taxon>Panagrolaimus</taxon>
    </lineage>
</organism>
<dbReference type="InterPro" id="IPR003822">
    <property type="entry name" value="PAH"/>
</dbReference>
<feature type="compositionally biased region" description="Basic and acidic residues" evidence="4">
    <location>
        <begin position="295"/>
        <end position="314"/>
    </location>
</feature>
<dbReference type="SUPFAM" id="SSF47762">
    <property type="entry name" value="PAH2 domain"/>
    <property type="match status" value="1"/>
</dbReference>
<evidence type="ECO:0000256" key="2">
    <source>
        <dbReference type="ARBA" id="ARBA00023242"/>
    </source>
</evidence>
<dbReference type="Gene3D" id="1.20.1160.11">
    <property type="entry name" value="Paired amphipathic helix"/>
    <property type="match status" value="1"/>
</dbReference>
<evidence type="ECO:0000313" key="6">
    <source>
        <dbReference type="WBParaSite" id="PDA_v2.g29890.t1"/>
    </source>
</evidence>
<dbReference type="InterPro" id="IPR039774">
    <property type="entry name" value="Sin3-like"/>
</dbReference>
<keyword evidence="2 3" id="KW-0539">Nucleus</keyword>
<dbReference type="AlphaFoldDB" id="A0A914QEW0"/>
<dbReference type="GO" id="GO:0005634">
    <property type="term" value="C:nucleus"/>
    <property type="evidence" value="ECO:0007669"/>
    <property type="project" value="UniProtKB-SubCell"/>
</dbReference>
<comment type="subcellular location">
    <subcellularLocation>
        <location evidence="1 3">Nucleus</location>
    </subcellularLocation>
</comment>
<sequence>MIPEQHQPIEIEAAADTTPEQRIFESIETVAANTLENLIELETTSEQKITESVEATVAASSSEQPFEAAAVAPTLEQKAFDTTEAPIIASKIPAPPNPKSHPALPRPPTQASQRPVFHIIAPRASAPDGTAPTTRIYRPRQYVAKSSMDIRQNIVRPYEPRRYIRIDKPPMTIQRPRKTAPSVVNILQSAATSKIPIRTSHKPVNIHQLQPGPPIPGPSTSKPPKPATSAPPPTGPVVTLLKPPKSVTPQPSTSEKVGRPRKSKQIRASEEPAEKRRKPSIDEIGGVPEVDENDTDKGETSSEQDPNRSARQRDAVDYLEEVKRKFDAKTYNKFLEVMKGFKMKNMDTLGVIRQICYLFSTDTSLIDGFNNFLPQGYDITHDGRFVRIRDPQGLISNVDIMQNPDIPDFPAGEPSTSSAQAQPPPLHPQQQKIHPLQQQPPQQQPQQQIPQQQELSRENAVTFLQGLRERISPEKYEKFL</sequence>
<accession>A0A914QEW0</accession>
<keyword evidence="5" id="KW-1185">Reference proteome</keyword>
<feature type="region of interest" description="Disordered" evidence="4">
    <location>
        <begin position="194"/>
        <end position="314"/>
    </location>
</feature>
<evidence type="ECO:0000313" key="5">
    <source>
        <dbReference type="Proteomes" id="UP000887578"/>
    </source>
</evidence>
<dbReference type="InterPro" id="IPR036600">
    <property type="entry name" value="PAH_sf"/>
</dbReference>
<proteinExistence type="predicted"/>
<dbReference type="PROSITE" id="PS51477">
    <property type="entry name" value="PAH"/>
    <property type="match status" value="1"/>
</dbReference>
<dbReference type="Pfam" id="PF02671">
    <property type="entry name" value="PAH"/>
    <property type="match status" value="1"/>
</dbReference>
<feature type="compositionally biased region" description="Low complexity" evidence="4">
    <location>
        <begin position="428"/>
        <end position="453"/>
    </location>
</feature>
<name>A0A914QEW0_9BILA</name>
<evidence type="ECO:0000256" key="3">
    <source>
        <dbReference type="PROSITE-ProRule" id="PRU00810"/>
    </source>
</evidence>
<reference evidence="6" key="1">
    <citation type="submission" date="2022-11" db="UniProtKB">
        <authorList>
            <consortium name="WormBaseParasite"/>
        </authorList>
    </citation>
    <scope>IDENTIFICATION</scope>
</reference>
<feature type="compositionally biased region" description="Pro residues" evidence="4">
    <location>
        <begin position="211"/>
        <end position="235"/>
    </location>
</feature>
<feature type="region of interest" description="Disordered" evidence="4">
    <location>
        <begin position="403"/>
        <end position="457"/>
    </location>
</feature>
<evidence type="ECO:0000256" key="4">
    <source>
        <dbReference type="SAM" id="MobiDB-lite"/>
    </source>
</evidence>
<dbReference type="Proteomes" id="UP000887578">
    <property type="component" value="Unplaced"/>
</dbReference>
<dbReference type="WBParaSite" id="PDA_v2.g29890.t1">
    <property type="protein sequence ID" value="PDA_v2.g29890.t1"/>
    <property type="gene ID" value="PDA_v2.g29890"/>
</dbReference>
<dbReference type="GO" id="GO:0003714">
    <property type="term" value="F:transcription corepressor activity"/>
    <property type="evidence" value="ECO:0007669"/>
    <property type="project" value="InterPro"/>
</dbReference>
<protein>
    <submittedName>
        <fullName evidence="6">Uncharacterized protein</fullName>
    </submittedName>
</protein>
<evidence type="ECO:0000256" key="1">
    <source>
        <dbReference type="ARBA" id="ARBA00004123"/>
    </source>
</evidence>
<dbReference type="PANTHER" id="PTHR12346">
    <property type="entry name" value="SIN3B-RELATED"/>
    <property type="match status" value="1"/>
</dbReference>